<evidence type="ECO:0000259" key="30">
    <source>
        <dbReference type="PROSITE" id="PS50835"/>
    </source>
</evidence>
<dbReference type="PROSITE" id="PS50070">
    <property type="entry name" value="KRINGLE_2"/>
    <property type="match status" value="1"/>
</dbReference>
<dbReference type="SUPFAM" id="SSF48726">
    <property type="entry name" value="Immunoglobulin"/>
    <property type="match status" value="1"/>
</dbReference>
<keyword evidence="13" id="KW-0829">Tyrosine-protein kinase</keyword>
<dbReference type="GO" id="GO:0045202">
    <property type="term" value="C:synapse"/>
    <property type="evidence" value="ECO:0007669"/>
    <property type="project" value="UniProtKB-SubCell"/>
</dbReference>
<dbReference type="WBParaSite" id="MBELARI_LOCUS1560">
    <property type="protein sequence ID" value="MBELARI_LOCUS1560"/>
    <property type="gene ID" value="MBELARI_LOCUS1560"/>
</dbReference>
<dbReference type="GO" id="GO:0005524">
    <property type="term" value="F:ATP binding"/>
    <property type="evidence" value="ECO:0007669"/>
    <property type="project" value="UniProtKB-UniRule"/>
</dbReference>
<evidence type="ECO:0000256" key="7">
    <source>
        <dbReference type="ARBA" id="ARBA00022741"/>
    </source>
</evidence>
<dbReference type="SUPFAM" id="SSF57440">
    <property type="entry name" value="Kringle-like"/>
    <property type="match status" value="1"/>
</dbReference>
<keyword evidence="8" id="KW-0418">Kinase</keyword>
<feature type="domain" description="Protein kinase" evidence="27">
    <location>
        <begin position="583"/>
        <end position="860"/>
    </location>
</feature>
<evidence type="ECO:0000256" key="17">
    <source>
        <dbReference type="ARBA" id="ARBA00023319"/>
    </source>
</evidence>
<proteinExistence type="predicted"/>
<evidence type="ECO:0000313" key="31">
    <source>
        <dbReference type="Proteomes" id="UP000887575"/>
    </source>
</evidence>
<evidence type="ECO:0000256" key="4">
    <source>
        <dbReference type="ARBA" id="ARBA00022572"/>
    </source>
</evidence>
<evidence type="ECO:0000256" key="15">
    <source>
        <dbReference type="ARBA" id="ARBA00023170"/>
    </source>
</evidence>
<dbReference type="Gene3D" id="2.40.20.10">
    <property type="entry name" value="Plasminogen Kringle 4"/>
    <property type="match status" value="1"/>
</dbReference>
<evidence type="ECO:0000256" key="2">
    <source>
        <dbReference type="ARBA" id="ARBA00011902"/>
    </source>
</evidence>
<dbReference type="Proteomes" id="UP000887575">
    <property type="component" value="Unassembled WGS sequence"/>
</dbReference>
<keyword evidence="12 26" id="KW-0472">Membrane</keyword>
<dbReference type="CDD" id="cd00096">
    <property type="entry name" value="Ig"/>
    <property type="match status" value="1"/>
</dbReference>
<dbReference type="InterPro" id="IPR013783">
    <property type="entry name" value="Ig-like_fold"/>
</dbReference>
<dbReference type="InterPro" id="IPR020635">
    <property type="entry name" value="Tyr_kinase_cat_dom"/>
</dbReference>
<keyword evidence="31" id="KW-1185">Reference proteome</keyword>
<feature type="compositionally biased region" description="Basic and acidic residues" evidence="25">
    <location>
        <begin position="14"/>
        <end position="28"/>
    </location>
</feature>
<evidence type="ECO:0000256" key="1">
    <source>
        <dbReference type="ARBA" id="ARBA00004479"/>
    </source>
</evidence>
<feature type="compositionally biased region" description="Gly residues" evidence="25">
    <location>
        <begin position="878"/>
        <end position="888"/>
    </location>
</feature>
<dbReference type="SUPFAM" id="SSF56112">
    <property type="entry name" value="Protein kinase-like (PK-like)"/>
    <property type="match status" value="1"/>
</dbReference>
<dbReference type="InterPro" id="IPR036790">
    <property type="entry name" value="Frizzled_dom_sf"/>
</dbReference>
<dbReference type="CDD" id="cd00108">
    <property type="entry name" value="KR"/>
    <property type="match status" value="1"/>
</dbReference>
<feature type="binding site" evidence="21">
    <location>
        <position position="720"/>
    </location>
    <ligand>
        <name>ATP</name>
        <dbReference type="ChEBI" id="CHEBI:30616"/>
    </ligand>
</feature>
<dbReference type="FunFam" id="1.10.510.10:FF:000554">
    <property type="entry name" value="Predicted protein"/>
    <property type="match status" value="1"/>
</dbReference>
<dbReference type="InterPro" id="IPR017441">
    <property type="entry name" value="Protein_kinase_ATP_BS"/>
</dbReference>
<feature type="disulfide bond" evidence="23">
    <location>
        <begin position="400"/>
        <end position="423"/>
    </location>
</feature>
<dbReference type="PROSITE" id="PS00107">
    <property type="entry name" value="PROTEIN_KINASE_ATP"/>
    <property type="match status" value="1"/>
</dbReference>
<dbReference type="InterPro" id="IPR000719">
    <property type="entry name" value="Prot_kinase_dom"/>
</dbReference>
<dbReference type="PANTHER" id="PTHR24416:SF611">
    <property type="entry name" value="TYROSINE-PROTEIN KINASE TRANSMEMBRANE RECEPTOR ROR"/>
    <property type="match status" value="1"/>
</dbReference>
<dbReference type="InterPro" id="IPR007110">
    <property type="entry name" value="Ig-like_dom"/>
</dbReference>
<dbReference type="InterPro" id="IPR003598">
    <property type="entry name" value="Ig_sub2"/>
</dbReference>
<keyword evidence="14 23" id="KW-1015">Disulfide bond</keyword>
<evidence type="ECO:0000256" key="25">
    <source>
        <dbReference type="SAM" id="MobiDB-lite"/>
    </source>
</evidence>
<evidence type="ECO:0000256" key="22">
    <source>
        <dbReference type="PIRSR" id="PIRSR000615-3"/>
    </source>
</evidence>
<dbReference type="Pfam" id="PF07679">
    <property type="entry name" value="I-set"/>
    <property type="match status" value="1"/>
</dbReference>
<dbReference type="InterPro" id="IPR011009">
    <property type="entry name" value="Kinase-like_dom_sf"/>
</dbReference>
<dbReference type="GO" id="GO:0009653">
    <property type="term" value="P:anatomical structure morphogenesis"/>
    <property type="evidence" value="ECO:0007669"/>
    <property type="project" value="UniProtKB-ARBA"/>
</dbReference>
<keyword evidence="9 21" id="KW-0067">ATP-binding</keyword>
<dbReference type="PRINTS" id="PR00018">
    <property type="entry name" value="KRINGLE"/>
</dbReference>
<dbReference type="SMART" id="SM00408">
    <property type="entry name" value="IGc2"/>
    <property type="match status" value="1"/>
</dbReference>
<dbReference type="InterPro" id="IPR001245">
    <property type="entry name" value="Ser-Thr/Tyr_kinase_cat_dom"/>
</dbReference>
<evidence type="ECO:0000256" key="16">
    <source>
        <dbReference type="ARBA" id="ARBA00023180"/>
    </source>
</evidence>
<dbReference type="PROSITE" id="PS50011">
    <property type="entry name" value="PROTEIN_KINASE_DOM"/>
    <property type="match status" value="1"/>
</dbReference>
<dbReference type="InterPro" id="IPR036179">
    <property type="entry name" value="Ig-like_dom_sf"/>
</dbReference>
<evidence type="ECO:0000256" key="12">
    <source>
        <dbReference type="ARBA" id="ARBA00023136"/>
    </source>
</evidence>
<dbReference type="InterPro" id="IPR050122">
    <property type="entry name" value="RTK"/>
</dbReference>
<feature type="compositionally biased region" description="Acidic residues" evidence="25">
    <location>
        <begin position="926"/>
        <end position="937"/>
    </location>
</feature>
<feature type="transmembrane region" description="Helical" evidence="26">
    <location>
        <begin position="462"/>
        <end position="485"/>
    </location>
</feature>
<evidence type="ECO:0000256" key="13">
    <source>
        <dbReference type="ARBA" id="ARBA00023137"/>
    </source>
</evidence>
<dbReference type="PROSITE" id="PS50038">
    <property type="entry name" value="FZ"/>
    <property type="match status" value="1"/>
</dbReference>
<feature type="binding site" evidence="22">
    <location>
        <position position="721"/>
    </location>
    <ligand>
        <name>Mg(2+)</name>
        <dbReference type="ChEBI" id="CHEBI:18420"/>
    </ligand>
</feature>
<evidence type="ECO:0000256" key="8">
    <source>
        <dbReference type="ARBA" id="ARBA00022777"/>
    </source>
</evidence>
<reference evidence="32" key="1">
    <citation type="submission" date="2024-02" db="UniProtKB">
        <authorList>
            <consortium name="WormBaseParasite"/>
        </authorList>
    </citation>
    <scope>IDENTIFICATION</scope>
</reference>
<evidence type="ECO:0000259" key="29">
    <source>
        <dbReference type="PROSITE" id="PS50070"/>
    </source>
</evidence>
<keyword evidence="7 21" id="KW-0547">Nucleotide-binding</keyword>
<dbReference type="InterPro" id="IPR000001">
    <property type="entry name" value="Kringle"/>
</dbReference>
<keyword evidence="5" id="KW-0808">Transferase</keyword>
<evidence type="ECO:0000256" key="21">
    <source>
        <dbReference type="PIRSR" id="PIRSR000615-2"/>
    </source>
</evidence>
<protein>
    <recommendedName>
        <fullName evidence="2">receptor protein-tyrosine kinase</fullName>
        <ecNumber evidence="2">2.7.10.1</ecNumber>
    </recommendedName>
</protein>
<dbReference type="InterPro" id="IPR003599">
    <property type="entry name" value="Ig_sub"/>
</dbReference>
<dbReference type="SMART" id="SM00219">
    <property type="entry name" value="TyrKc"/>
    <property type="match status" value="1"/>
</dbReference>
<dbReference type="PROSITE" id="PS50835">
    <property type="entry name" value="IG_LIKE"/>
    <property type="match status" value="1"/>
</dbReference>
<name>A0AAF3J4G6_9BILA</name>
<feature type="region of interest" description="Disordered" evidence="25">
    <location>
        <begin position="1"/>
        <end position="34"/>
    </location>
</feature>
<dbReference type="GO" id="GO:0007169">
    <property type="term" value="P:cell surface receptor protein tyrosine kinase signaling pathway"/>
    <property type="evidence" value="ECO:0007669"/>
    <property type="project" value="TreeGrafter"/>
</dbReference>
<dbReference type="InterPro" id="IPR038178">
    <property type="entry name" value="Kringle_sf"/>
</dbReference>
<comment type="caution">
    <text evidence="23">Lacks conserved residue(s) required for the propagation of feature annotation.</text>
</comment>
<dbReference type="GO" id="GO:0017147">
    <property type="term" value="F:Wnt-protein binding"/>
    <property type="evidence" value="ECO:0007669"/>
    <property type="project" value="TreeGrafter"/>
</dbReference>
<evidence type="ECO:0000256" key="10">
    <source>
        <dbReference type="ARBA" id="ARBA00022989"/>
    </source>
</evidence>
<dbReference type="Gene3D" id="2.60.40.10">
    <property type="entry name" value="Immunoglobulins"/>
    <property type="match status" value="1"/>
</dbReference>
<dbReference type="CDD" id="cd07459">
    <property type="entry name" value="CRD_TK_ROR_like"/>
    <property type="match status" value="1"/>
</dbReference>
<keyword evidence="6 26" id="KW-0812">Transmembrane</keyword>
<keyword evidence="3" id="KW-0597">Phosphoprotein</keyword>
<dbReference type="GO" id="GO:0043235">
    <property type="term" value="C:receptor complex"/>
    <property type="evidence" value="ECO:0007669"/>
    <property type="project" value="TreeGrafter"/>
</dbReference>
<dbReference type="SMART" id="SM00130">
    <property type="entry name" value="KR"/>
    <property type="match status" value="1"/>
</dbReference>
<keyword evidence="16" id="KW-0325">Glycoprotein</keyword>
<dbReference type="InterPro" id="IPR013806">
    <property type="entry name" value="Kringle-like"/>
</dbReference>
<evidence type="ECO:0000256" key="5">
    <source>
        <dbReference type="ARBA" id="ARBA00022679"/>
    </source>
</evidence>
<dbReference type="PANTHER" id="PTHR24416">
    <property type="entry name" value="TYROSINE-PROTEIN KINASE RECEPTOR"/>
    <property type="match status" value="1"/>
</dbReference>
<evidence type="ECO:0000256" key="23">
    <source>
        <dbReference type="PROSITE-ProRule" id="PRU00121"/>
    </source>
</evidence>
<dbReference type="InterPro" id="IPR008266">
    <property type="entry name" value="Tyr_kinase_AS"/>
</dbReference>
<evidence type="ECO:0000256" key="19">
    <source>
        <dbReference type="ARBA" id="ARBA00051243"/>
    </source>
</evidence>
<feature type="domain" description="Kringle" evidence="29">
    <location>
        <begin position="351"/>
        <end position="428"/>
    </location>
</feature>
<dbReference type="PIRSF" id="PIRSF000615">
    <property type="entry name" value="TyrPK_CSF1-R"/>
    <property type="match status" value="1"/>
</dbReference>
<feature type="domain" description="Ig-like" evidence="30">
    <location>
        <begin position="35"/>
        <end position="125"/>
    </location>
</feature>
<dbReference type="FunFam" id="2.60.40.10:FF:000107">
    <property type="entry name" value="Myosin, light chain kinase a"/>
    <property type="match status" value="1"/>
</dbReference>
<sequence length="937" mass="104260">MSTNSTESSIEKVTQQKEENDGDSRKDGLPSTSRPYIRLASELRNLTKDLGDEVRFRCEALGTPPLTFSWLKNQALVEKSRRIKIKTRENSSRLVIQHLDVLDSGYYQCVVSNSAASVNTTSVLRVINVPGKELKNRKQHASPEEYDEYEAMERGRLPHEEDADLYSVPDGAAGPGYAPVMPASRWLDRIKMKTGECIAYRGDACRNFLAGRHVMITSENREDMYDIDRNLRAAMLFIGQMPAVSAECKQYSQAVACYHMYKVCEEKVGPRTQRICRNDCERIQKDICPNEYAMAAQHELVGDGPKALLPSCASLPLSTQTSNCISVIDSPKMTSIGPPAPPPGQPASSSHCYMDNGKNYEGSVSTTESGHQCMTWTESHMSRDFTVRNYPQLKNAKNHCRNPGGKRTKPWCFSRPHGREEYCEISQCSIDQTHRIDGPRSNGTNPSNLSEMWWSLPANLQLGLLAGGFVALALLLFIICCACCCKKSSKQRGQQPVPHFSVTSAPTSIVASGTNSGYCRKLQMNGTSTPILGRTAPMEMAALLPQQHNNNMGTGPPSYADSYRTMPHHDEPYHILEIPARDLAVGDQIGIGQFGIVFAAQWHTNVSHEPLTVAVKTTRPDAPIQEIKQLEDEVRRVAAFDHLHVVRLLGVSYLDAGRLSAVFEYMIYGNVHDLISVKSSGSEAEKRADHDEFIRIATQIAHGMEYLISHRFIHRDLAARNCLVGENRVIKVMTFGMMRSAYEGDYYPMMHRGRLPIRWMSREALEGQRYGEPSDVWAFGVTLWEMFSYGRTPYEGLSDQQVIGAISTRQLLECPPMCPPNIYSLMVECWTENPDRRPTFAEIRPRLEAWTMNSPAHSLLQHRAPSASTNSGSSGAAPRGGGSFGNVGVGNNRSHPPFHSSTGLRSRRAGDEGSPLVRRDGAYNYSDDDDDEAAESD</sequence>
<evidence type="ECO:0000256" key="14">
    <source>
        <dbReference type="ARBA" id="ARBA00023157"/>
    </source>
</evidence>
<feature type="disulfide bond" evidence="23">
    <location>
        <begin position="373"/>
        <end position="412"/>
    </location>
</feature>
<feature type="active site" description="Proton acceptor" evidence="20">
    <location>
        <position position="716"/>
    </location>
</feature>
<evidence type="ECO:0000313" key="32">
    <source>
        <dbReference type="WBParaSite" id="MBELARI_LOCUS1560"/>
    </source>
</evidence>
<evidence type="ECO:0000256" key="20">
    <source>
        <dbReference type="PIRSR" id="PIRSR000615-1"/>
    </source>
</evidence>
<feature type="region of interest" description="Disordered" evidence="25">
    <location>
        <begin position="861"/>
        <end position="937"/>
    </location>
</feature>
<dbReference type="PRINTS" id="PR00109">
    <property type="entry name" value="TYRKINASE"/>
</dbReference>
<keyword evidence="22" id="KW-0479">Metal-binding</keyword>
<dbReference type="Pfam" id="PF01392">
    <property type="entry name" value="Fz"/>
    <property type="match status" value="1"/>
</dbReference>
<comment type="catalytic activity">
    <reaction evidence="19">
        <text>L-tyrosyl-[protein] + ATP = O-phospho-L-tyrosyl-[protein] + ADP + H(+)</text>
        <dbReference type="Rhea" id="RHEA:10596"/>
        <dbReference type="Rhea" id="RHEA-COMP:10136"/>
        <dbReference type="Rhea" id="RHEA-COMP:20101"/>
        <dbReference type="ChEBI" id="CHEBI:15378"/>
        <dbReference type="ChEBI" id="CHEBI:30616"/>
        <dbReference type="ChEBI" id="CHEBI:46858"/>
        <dbReference type="ChEBI" id="CHEBI:61978"/>
        <dbReference type="ChEBI" id="CHEBI:456216"/>
        <dbReference type="EC" id="2.7.10.1"/>
    </reaction>
</comment>
<organism evidence="31 32">
    <name type="scientific">Mesorhabditis belari</name>
    <dbReference type="NCBI Taxonomy" id="2138241"/>
    <lineage>
        <taxon>Eukaryota</taxon>
        <taxon>Metazoa</taxon>
        <taxon>Ecdysozoa</taxon>
        <taxon>Nematoda</taxon>
        <taxon>Chromadorea</taxon>
        <taxon>Rhabditida</taxon>
        <taxon>Rhabditina</taxon>
        <taxon>Rhabditomorpha</taxon>
        <taxon>Rhabditoidea</taxon>
        <taxon>Rhabditidae</taxon>
        <taxon>Mesorhabditinae</taxon>
        <taxon>Mesorhabditis</taxon>
    </lineage>
</organism>
<evidence type="ECO:0000256" key="26">
    <source>
        <dbReference type="SAM" id="Phobius"/>
    </source>
</evidence>
<feature type="domain" description="FZ" evidence="28">
    <location>
        <begin position="192"/>
        <end position="327"/>
    </location>
</feature>
<dbReference type="AlphaFoldDB" id="A0AAF3J4G6"/>
<evidence type="ECO:0000256" key="3">
    <source>
        <dbReference type="ARBA" id="ARBA00022553"/>
    </source>
</evidence>
<keyword evidence="4 23" id="KW-0420">Kringle</keyword>
<keyword evidence="15" id="KW-0675">Receptor</keyword>
<dbReference type="CDD" id="cd00192">
    <property type="entry name" value="PTKc"/>
    <property type="match status" value="1"/>
</dbReference>
<dbReference type="GO" id="GO:0004714">
    <property type="term" value="F:transmembrane receptor protein tyrosine kinase activity"/>
    <property type="evidence" value="ECO:0007669"/>
    <property type="project" value="UniProtKB-EC"/>
</dbReference>
<evidence type="ECO:0000256" key="6">
    <source>
        <dbReference type="ARBA" id="ARBA00022692"/>
    </source>
</evidence>
<dbReference type="Gene3D" id="1.10.510.10">
    <property type="entry name" value="Transferase(Phosphotransferase) domain 1"/>
    <property type="match status" value="1"/>
</dbReference>
<evidence type="ECO:0000256" key="18">
    <source>
        <dbReference type="ARBA" id="ARBA00034103"/>
    </source>
</evidence>
<evidence type="ECO:0000259" key="28">
    <source>
        <dbReference type="PROSITE" id="PS50038"/>
    </source>
</evidence>
<feature type="binding site" evidence="24">
    <location>
        <position position="616"/>
    </location>
    <ligand>
        <name>ATP</name>
        <dbReference type="ChEBI" id="CHEBI:30616"/>
    </ligand>
</feature>
<evidence type="ECO:0000259" key="27">
    <source>
        <dbReference type="PROSITE" id="PS50011"/>
    </source>
</evidence>
<keyword evidence="17" id="KW-0393">Immunoglobulin domain</keyword>
<keyword evidence="22" id="KW-0460">Magnesium</keyword>
<evidence type="ECO:0000256" key="11">
    <source>
        <dbReference type="ARBA" id="ARBA00023018"/>
    </source>
</evidence>
<comment type="subcellular location">
    <subcellularLocation>
        <location evidence="1">Membrane</location>
        <topology evidence="1">Single-pass type I membrane protein</topology>
    </subcellularLocation>
    <subcellularLocation>
        <location evidence="18">Synapse</location>
    </subcellularLocation>
</comment>
<dbReference type="InterPro" id="IPR041775">
    <property type="entry name" value="Ror-like_CRD"/>
</dbReference>
<dbReference type="InterPro" id="IPR020067">
    <property type="entry name" value="Frizzled_dom"/>
</dbReference>
<keyword evidence="11" id="KW-0770">Synapse</keyword>
<dbReference type="SMART" id="SM00409">
    <property type="entry name" value="IG"/>
    <property type="match status" value="1"/>
</dbReference>
<feature type="compositionally biased region" description="Low complexity" evidence="25">
    <location>
        <begin position="864"/>
        <end position="877"/>
    </location>
</feature>
<dbReference type="Pfam" id="PF00051">
    <property type="entry name" value="Kringle"/>
    <property type="match status" value="1"/>
</dbReference>
<dbReference type="PROSITE" id="PS00109">
    <property type="entry name" value="PROTEIN_KINASE_TYR"/>
    <property type="match status" value="1"/>
</dbReference>
<dbReference type="GO" id="GO:0005886">
    <property type="term" value="C:plasma membrane"/>
    <property type="evidence" value="ECO:0007669"/>
    <property type="project" value="TreeGrafter"/>
</dbReference>
<feature type="compositionally biased region" description="Polar residues" evidence="25">
    <location>
        <begin position="1"/>
        <end position="13"/>
    </location>
</feature>
<dbReference type="InterPro" id="IPR013098">
    <property type="entry name" value="Ig_I-set"/>
</dbReference>
<dbReference type="Gene3D" id="1.10.2000.10">
    <property type="entry name" value="Frizzled cysteine-rich domain"/>
    <property type="match status" value="1"/>
</dbReference>
<evidence type="ECO:0000256" key="9">
    <source>
        <dbReference type="ARBA" id="ARBA00022840"/>
    </source>
</evidence>
<dbReference type="Pfam" id="PF07714">
    <property type="entry name" value="PK_Tyr_Ser-Thr"/>
    <property type="match status" value="1"/>
</dbReference>
<dbReference type="GO" id="GO:0046872">
    <property type="term" value="F:metal ion binding"/>
    <property type="evidence" value="ECO:0007669"/>
    <property type="project" value="UniProtKB-KW"/>
</dbReference>
<evidence type="ECO:0000256" key="24">
    <source>
        <dbReference type="PROSITE-ProRule" id="PRU10141"/>
    </source>
</evidence>
<dbReference type="EC" id="2.7.10.1" evidence="2"/>
<accession>A0AAF3J4G6</accession>
<keyword evidence="10 26" id="KW-1133">Transmembrane helix</keyword>